<dbReference type="OrthoDB" id="2351993at2"/>
<keyword evidence="3" id="KW-1185">Reference proteome</keyword>
<protein>
    <submittedName>
        <fullName evidence="2">Uncharacterized protein</fullName>
    </submittedName>
</protein>
<keyword evidence="1" id="KW-0812">Transmembrane</keyword>
<dbReference type="RefSeq" id="WP_093855851.1">
    <property type="nucleotide sequence ID" value="NZ_BJVZ01000027.1"/>
</dbReference>
<evidence type="ECO:0000256" key="1">
    <source>
        <dbReference type="SAM" id="Phobius"/>
    </source>
</evidence>
<evidence type="ECO:0000313" key="2">
    <source>
        <dbReference type="EMBL" id="SDN07521.1"/>
    </source>
</evidence>
<keyword evidence="1" id="KW-1133">Transmembrane helix</keyword>
<feature type="transmembrane region" description="Helical" evidence="1">
    <location>
        <begin position="7"/>
        <end position="30"/>
    </location>
</feature>
<sequence>MQPKHKALLVGIIGVVVLAGIILYSTYVGLKENPDRVQQVKEGAEQYLSENFDESYEIVDTLHDNVSVYDQFNYAAIVESDQEDFQFLVYEHSETGEYMDSYVAETWEYELESFLKPLLHEAYDENNIKELWMTFPKDIEHQLNIDKNNIPPLEENDLNPIIRLTLDRGEKDQDEAKLDQIIEQIQEEFNISSGHVTLAFNDSALFFKDSNILKEF</sequence>
<organism evidence="2 3">
    <name type="scientific">Tenuibacillus multivorans</name>
    <dbReference type="NCBI Taxonomy" id="237069"/>
    <lineage>
        <taxon>Bacteria</taxon>
        <taxon>Bacillati</taxon>
        <taxon>Bacillota</taxon>
        <taxon>Bacilli</taxon>
        <taxon>Bacillales</taxon>
        <taxon>Bacillaceae</taxon>
        <taxon>Tenuibacillus</taxon>
    </lineage>
</organism>
<dbReference type="AlphaFoldDB" id="A0A1G9YG95"/>
<keyword evidence="1" id="KW-0472">Membrane</keyword>
<dbReference type="EMBL" id="FNIG01000002">
    <property type="protein sequence ID" value="SDN07521.1"/>
    <property type="molecule type" value="Genomic_DNA"/>
</dbReference>
<accession>A0A1G9YG95</accession>
<dbReference type="Proteomes" id="UP000199334">
    <property type="component" value="Unassembled WGS sequence"/>
</dbReference>
<reference evidence="2 3" key="1">
    <citation type="submission" date="2016-10" db="EMBL/GenBank/DDBJ databases">
        <authorList>
            <person name="de Groot N.N."/>
        </authorList>
    </citation>
    <scope>NUCLEOTIDE SEQUENCE [LARGE SCALE GENOMIC DNA]</scope>
    <source>
        <strain evidence="2 3">CGMCC 1.3442</strain>
    </source>
</reference>
<proteinExistence type="predicted"/>
<evidence type="ECO:0000313" key="3">
    <source>
        <dbReference type="Proteomes" id="UP000199334"/>
    </source>
</evidence>
<name>A0A1G9YG95_9BACI</name>
<gene>
    <name evidence="2" type="ORF">SAMN05216498_1366</name>
</gene>